<proteinExistence type="inferred from homology"/>
<keyword evidence="1 3" id="KW-0121">Carboxypeptidase</keyword>
<keyword evidence="1" id="KW-0378">Hydrolase</keyword>
<dbReference type="Gene3D" id="1.10.1370.30">
    <property type="match status" value="1"/>
</dbReference>
<organism evidence="3 4">
    <name type="scientific">Deinococcus seoulensis</name>
    <dbReference type="NCBI Taxonomy" id="1837379"/>
    <lineage>
        <taxon>Bacteria</taxon>
        <taxon>Thermotogati</taxon>
        <taxon>Deinococcota</taxon>
        <taxon>Deinococci</taxon>
        <taxon>Deinococcales</taxon>
        <taxon>Deinococcaceae</taxon>
        <taxon>Deinococcus</taxon>
    </lineage>
</organism>
<keyword evidence="1" id="KW-0482">Metalloprotease</keyword>
<comment type="catalytic activity">
    <reaction evidence="1">
        <text>Release of a C-terminal amino acid with broad specificity, except for -Pro.</text>
        <dbReference type="EC" id="3.4.17.19"/>
    </reaction>
</comment>
<dbReference type="PANTHER" id="PTHR34217">
    <property type="entry name" value="METAL-DEPENDENT CARBOXYPEPTIDASE"/>
    <property type="match status" value="1"/>
</dbReference>
<reference evidence="4" key="1">
    <citation type="journal article" date="2019" name="Int. J. Syst. Evol. Microbiol.">
        <title>The Global Catalogue of Microorganisms (GCM) 10K type strain sequencing project: providing services to taxonomists for standard genome sequencing and annotation.</title>
        <authorList>
            <consortium name="The Broad Institute Genomics Platform"/>
            <consortium name="The Broad Institute Genome Sequencing Center for Infectious Disease"/>
            <person name="Wu L."/>
            <person name="Ma J."/>
        </authorList>
    </citation>
    <scope>NUCLEOTIDE SEQUENCE [LARGE SCALE GENOMIC DNA]</scope>
    <source>
        <strain evidence="4">JCM 31404</strain>
    </source>
</reference>
<dbReference type="PROSITE" id="PS52034">
    <property type="entry name" value="PEPTIDASE_M32"/>
    <property type="match status" value="1"/>
</dbReference>
<comment type="similarity">
    <text evidence="1">Belongs to the peptidase M32 family.</text>
</comment>
<accession>A0ABQ2RP17</accession>
<name>A0ABQ2RP17_9DEIO</name>
<dbReference type="EMBL" id="BMQM01000007">
    <property type="protein sequence ID" value="GGR53851.1"/>
    <property type="molecule type" value="Genomic_DNA"/>
</dbReference>
<evidence type="ECO:0000256" key="2">
    <source>
        <dbReference type="SAM" id="MobiDB-lite"/>
    </source>
</evidence>
<dbReference type="GO" id="GO:0004180">
    <property type="term" value="F:carboxypeptidase activity"/>
    <property type="evidence" value="ECO:0007669"/>
    <property type="project" value="UniProtKB-KW"/>
</dbReference>
<dbReference type="PIRSF" id="PIRSF006615">
    <property type="entry name" value="Zn_crbxpep_Taq"/>
    <property type="match status" value="1"/>
</dbReference>
<comment type="caution">
    <text evidence="3">The sequence shown here is derived from an EMBL/GenBank/DDBJ whole genome shotgun (WGS) entry which is preliminary data.</text>
</comment>
<evidence type="ECO:0000256" key="1">
    <source>
        <dbReference type="PIRNR" id="PIRNR006615"/>
    </source>
</evidence>
<dbReference type="PANTHER" id="PTHR34217:SF1">
    <property type="entry name" value="CARBOXYPEPTIDASE 1"/>
    <property type="match status" value="1"/>
</dbReference>
<evidence type="ECO:0000313" key="3">
    <source>
        <dbReference type="EMBL" id="GGR53851.1"/>
    </source>
</evidence>
<dbReference type="EC" id="3.4.17.19" evidence="1"/>
<dbReference type="CDD" id="cd06460">
    <property type="entry name" value="M32_Taq"/>
    <property type="match status" value="1"/>
</dbReference>
<gene>
    <name evidence="3" type="ORF">GCM10008959_14190</name>
</gene>
<comment type="function">
    <text evidence="1">Broad specificity carboxypetidase that releases amino acids sequentially from the C-terminus, including neutral, aromatic, polar and basic residues.</text>
</comment>
<keyword evidence="4" id="KW-1185">Reference proteome</keyword>
<dbReference type="Proteomes" id="UP000634308">
    <property type="component" value="Unassembled WGS sequence"/>
</dbReference>
<feature type="region of interest" description="Disordered" evidence="2">
    <location>
        <begin position="1"/>
        <end position="25"/>
    </location>
</feature>
<dbReference type="Pfam" id="PF02074">
    <property type="entry name" value="Peptidase_M32"/>
    <property type="match status" value="1"/>
</dbReference>
<sequence>MPGSGTLEVMTTPDQTATDAPLTPPVHPTMQALRRRLGQVSDLNAAASLLSWEQETFMPEEAAPVRGQQLATLAGLSHELFTAPDTGDLLTAAQAQDDTDRAVVRVARRDHARATRLPTAFVEEQTRAQNEAHHAWIEARRHSDFGTFAPHLERMMDLARRQADLVGFDEHPYDALIDDYEPGMRASQVRAVFADLRDRTLPLLERIRAAGDAADYSVLTRPFPPQAQKDFAWRVAGEAFGLQGSFARQDESAHPFQSNFSRSDIRITTRVEPYWPACLFGTWHETGHAMYERGVSERWARTPVSAGASLGVHESQSRMFENLLARSLPFWERYFPQLQQAAPAVTEGLDAGALYRAVNRVNPSLIRVEADEVTYNFHVMLRFELELALLEGSLAVRDLPDAWNEKMQAYLGLTPPDDARGVLQDIHWSAGLIGYFPTYTLGNLLSVQLLEAAQRDPAVAQGVAAAEYGPLRAWLVEHVHQHGRSLTPAELTVQATGQALSADPYVAYLHRKYGEIYSLD</sequence>
<dbReference type="SUPFAM" id="SSF55486">
    <property type="entry name" value="Metalloproteases ('zincins'), catalytic domain"/>
    <property type="match status" value="1"/>
</dbReference>
<dbReference type="PRINTS" id="PR00998">
    <property type="entry name" value="CRBOXYPTASET"/>
</dbReference>
<evidence type="ECO:0000313" key="4">
    <source>
        <dbReference type="Proteomes" id="UP000634308"/>
    </source>
</evidence>
<keyword evidence="1" id="KW-0479">Metal-binding</keyword>
<dbReference type="InterPro" id="IPR001333">
    <property type="entry name" value="Peptidase_M32_Taq"/>
</dbReference>
<keyword evidence="1" id="KW-0645">Protease</keyword>
<protein>
    <recommendedName>
        <fullName evidence="1">Metal-dependent carboxypeptidase</fullName>
        <ecNumber evidence="1">3.4.17.19</ecNumber>
    </recommendedName>
</protein>